<dbReference type="Proteomes" id="UP000027265">
    <property type="component" value="Unassembled WGS sequence"/>
</dbReference>
<dbReference type="EMBL" id="KL197726">
    <property type="protein sequence ID" value="KDQ55110.1"/>
    <property type="molecule type" value="Genomic_DNA"/>
</dbReference>
<accession>A0A067PMS9</accession>
<gene>
    <name evidence="1" type="ORF">JAAARDRAFT_341381</name>
</gene>
<organism evidence="1 2">
    <name type="scientific">Jaapia argillacea MUCL 33604</name>
    <dbReference type="NCBI Taxonomy" id="933084"/>
    <lineage>
        <taxon>Eukaryota</taxon>
        <taxon>Fungi</taxon>
        <taxon>Dikarya</taxon>
        <taxon>Basidiomycota</taxon>
        <taxon>Agaricomycotina</taxon>
        <taxon>Agaricomycetes</taxon>
        <taxon>Agaricomycetidae</taxon>
        <taxon>Jaapiales</taxon>
        <taxon>Jaapiaceae</taxon>
        <taxon>Jaapia</taxon>
    </lineage>
</organism>
<dbReference type="HOGENOM" id="CLU_041448_1_0_1"/>
<name>A0A067PMS9_9AGAM</name>
<evidence type="ECO:0000313" key="2">
    <source>
        <dbReference type="Proteomes" id="UP000027265"/>
    </source>
</evidence>
<proteinExistence type="predicted"/>
<protein>
    <submittedName>
        <fullName evidence="1">Uncharacterized protein</fullName>
    </submittedName>
</protein>
<sequence length="376" mass="42662">MSPYTPVRRKSSTDSEVSLSDFPSARKFKISPGKFSALNFTKWVKSPEAHSDGVDHLSILSVAWGESHKVPSHEYLIITLRNSPSILRLERDTDSWSTLWSPKSRSTCKDTVTITDRFTDLVSRNDTILASFAFKYPTVTLASLASLLQIISQQADRYNVWTFNCWWYVCCLWRNLAKCAERDDICFRMNEEVTEVRSFADEEGFESWDAVRFAHVLQFVHLAALERTWSRNSKAPKTHLRKASDDIELMFSQSSGLVEKGDCDKLRVLIVSESGPAKSALLSDAFRDVVVEPRDINQEIVSTSYPNHIFHLFATAGAVQGHNTQLICQFINERTNAECPHTEKLDAIWYCKKIPPDSSCAFDHEDESILNTFGDG</sequence>
<dbReference type="InParanoid" id="A0A067PMS9"/>
<keyword evidence="2" id="KW-1185">Reference proteome</keyword>
<dbReference type="AlphaFoldDB" id="A0A067PMS9"/>
<evidence type="ECO:0000313" key="1">
    <source>
        <dbReference type="EMBL" id="KDQ55110.1"/>
    </source>
</evidence>
<reference evidence="2" key="1">
    <citation type="journal article" date="2014" name="Proc. Natl. Acad. Sci. U.S.A.">
        <title>Extensive sampling of basidiomycete genomes demonstrates inadequacy of the white-rot/brown-rot paradigm for wood decay fungi.</title>
        <authorList>
            <person name="Riley R."/>
            <person name="Salamov A.A."/>
            <person name="Brown D.W."/>
            <person name="Nagy L.G."/>
            <person name="Floudas D."/>
            <person name="Held B.W."/>
            <person name="Levasseur A."/>
            <person name="Lombard V."/>
            <person name="Morin E."/>
            <person name="Otillar R."/>
            <person name="Lindquist E.A."/>
            <person name="Sun H."/>
            <person name="LaButti K.M."/>
            <person name="Schmutz J."/>
            <person name="Jabbour D."/>
            <person name="Luo H."/>
            <person name="Baker S.E."/>
            <person name="Pisabarro A.G."/>
            <person name="Walton J.D."/>
            <person name="Blanchette R.A."/>
            <person name="Henrissat B."/>
            <person name="Martin F."/>
            <person name="Cullen D."/>
            <person name="Hibbett D.S."/>
            <person name="Grigoriev I.V."/>
        </authorList>
    </citation>
    <scope>NUCLEOTIDE SEQUENCE [LARGE SCALE GENOMIC DNA]</scope>
    <source>
        <strain evidence="2">MUCL 33604</strain>
    </source>
</reference>